<gene>
    <name evidence="3" type="ORF">ElyMa_005672400</name>
</gene>
<dbReference type="InterPro" id="IPR004875">
    <property type="entry name" value="DDE_SF_endonuclease_dom"/>
</dbReference>
<feature type="domain" description="DDE-1" evidence="2">
    <location>
        <begin position="223"/>
        <end position="382"/>
    </location>
</feature>
<dbReference type="EMBL" id="BMAT01011350">
    <property type="protein sequence ID" value="GFR71163.1"/>
    <property type="molecule type" value="Genomic_DNA"/>
</dbReference>
<protein>
    <submittedName>
        <fullName evidence="3">Tigger transposable element-derived protein</fullName>
    </submittedName>
</protein>
<dbReference type="Proteomes" id="UP000762676">
    <property type="component" value="Unassembled WGS sequence"/>
</dbReference>
<reference evidence="3 4" key="1">
    <citation type="journal article" date="2021" name="Elife">
        <title>Chloroplast acquisition without the gene transfer in kleptoplastic sea slugs, Plakobranchus ocellatus.</title>
        <authorList>
            <person name="Maeda T."/>
            <person name="Takahashi S."/>
            <person name="Yoshida T."/>
            <person name="Shimamura S."/>
            <person name="Takaki Y."/>
            <person name="Nagai Y."/>
            <person name="Toyoda A."/>
            <person name="Suzuki Y."/>
            <person name="Arimoto A."/>
            <person name="Ishii H."/>
            <person name="Satoh N."/>
            <person name="Nishiyama T."/>
            <person name="Hasebe M."/>
            <person name="Maruyama T."/>
            <person name="Minagawa J."/>
            <person name="Obokata J."/>
            <person name="Shigenobu S."/>
        </authorList>
    </citation>
    <scope>NUCLEOTIDE SEQUENCE [LARGE SCALE GENOMIC DNA]</scope>
</reference>
<sequence>MPRSYKKKTDRGTVPRASYKAAARDVLSEPGQSLRDAAGNYGLCHVSLMRFIRKWRTTGLDNPAPHVGYRSPNVVFTHDQERILSDYFVQSANINYGLSAKDGRKLAFQCGVKFGISMPPTWAEKEKASQDWMRNFMKRMGNLSLRRPEATSLARGMGFNRANVGRFFDNLAKLIDKHKFGAENIYNMDETGVTTVQKPTRVIAPKRAKNVSSVVSAERGTLITLACAVNAIGNYVPPMLIFPRKNFRDHFITNGPTGCIGVANGSGWMKEPEFVSYLNHFPNFTHPSENKKVLLILDNHSSHISVPAIDFCTDNNIVTLTLPPHASHKLQPLDRTVLGPFKTYFNSKAQNWMREHPGQVMSIYDLPGIVKEAMPLAMTAHNGIKGFSTTGIVPLNPDVFTDIDFLPSMVTDQPDPASGAGSPSGSGSTTAGPSTAADGAPSVTITVGEKKTYSKSTACQAGYFWSRLSKPAALRKLREPNGTRSC</sequence>
<evidence type="ECO:0000259" key="2">
    <source>
        <dbReference type="Pfam" id="PF03184"/>
    </source>
</evidence>
<feature type="region of interest" description="Disordered" evidence="1">
    <location>
        <begin position="411"/>
        <end position="454"/>
    </location>
</feature>
<dbReference type="GO" id="GO:0005634">
    <property type="term" value="C:nucleus"/>
    <property type="evidence" value="ECO:0007669"/>
    <property type="project" value="TreeGrafter"/>
</dbReference>
<dbReference type="InterPro" id="IPR050863">
    <property type="entry name" value="CenT-Element_Derived"/>
</dbReference>
<organism evidence="3 4">
    <name type="scientific">Elysia marginata</name>
    <dbReference type="NCBI Taxonomy" id="1093978"/>
    <lineage>
        <taxon>Eukaryota</taxon>
        <taxon>Metazoa</taxon>
        <taxon>Spiralia</taxon>
        <taxon>Lophotrochozoa</taxon>
        <taxon>Mollusca</taxon>
        <taxon>Gastropoda</taxon>
        <taxon>Heterobranchia</taxon>
        <taxon>Euthyneura</taxon>
        <taxon>Panpulmonata</taxon>
        <taxon>Sacoglossa</taxon>
        <taxon>Placobranchoidea</taxon>
        <taxon>Plakobranchidae</taxon>
        <taxon>Elysia</taxon>
    </lineage>
</organism>
<keyword evidence="4" id="KW-1185">Reference proteome</keyword>
<proteinExistence type="predicted"/>
<comment type="caution">
    <text evidence="3">The sequence shown here is derived from an EMBL/GenBank/DDBJ whole genome shotgun (WGS) entry which is preliminary data.</text>
</comment>
<evidence type="ECO:0000313" key="4">
    <source>
        <dbReference type="Proteomes" id="UP000762676"/>
    </source>
</evidence>
<dbReference type="InterPro" id="IPR036397">
    <property type="entry name" value="RNaseH_sf"/>
</dbReference>
<dbReference type="Gene3D" id="3.30.420.10">
    <property type="entry name" value="Ribonuclease H-like superfamily/Ribonuclease H"/>
    <property type="match status" value="1"/>
</dbReference>
<name>A0AAV4FEQ6_9GAST</name>
<dbReference type="PANTHER" id="PTHR19303">
    <property type="entry name" value="TRANSPOSON"/>
    <property type="match status" value="1"/>
</dbReference>
<dbReference type="PANTHER" id="PTHR19303:SF71">
    <property type="entry name" value="ZINC FINGER PHD-TYPE DOMAIN-CONTAINING PROTEIN"/>
    <property type="match status" value="1"/>
</dbReference>
<feature type="compositionally biased region" description="Low complexity" evidence="1">
    <location>
        <begin position="414"/>
        <end position="442"/>
    </location>
</feature>
<evidence type="ECO:0000313" key="3">
    <source>
        <dbReference type="EMBL" id="GFR71163.1"/>
    </source>
</evidence>
<dbReference type="Pfam" id="PF03184">
    <property type="entry name" value="DDE_1"/>
    <property type="match status" value="1"/>
</dbReference>
<dbReference type="AlphaFoldDB" id="A0AAV4FEQ6"/>
<evidence type="ECO:0000256" key="1">
    <source>
        <dbReference type="SAM" id="MobiDB-lite"/>
    </source>
</evidence>
<accession>A0AAV4FEQ6</accession>
<dbReference type="GO" id="GO:0003677">
    <property type="term" value="F:DNA binding"/>
    <property type="evidence" value="ECO:0007669"/>
    <property type="project" value="TreeGrafter"/>
</dbReference>